<dbReference type="RefSeq" id="WP_012646121.1">
    <property type="nucleotide sequence ID" value="NC_011979.1"/>
</dbReference>
<dbReference type="SUPFAM" id="SSF55073">
    <property type="entry name" value="Nucleotide cyclase"/>
    <property type="match status" value="1"/>
</dbReference>
<dbReference type="FunFam" id="3.30.70.1230:FF:000016">
    <property type="entry name" value="Adenylate/guanylate cyclase domain-containing protein"/>
    <property type="match status" value="1"/>
</dbReference>
<keyword evidence="3" id="KW-1003">Cell membrane</keyword>
<dbReference type="InterPro" id="IPR050697">
    <property type="entry name" value="Adenylyl/Guanylyl_Cyclase_3/4"/>
</dbReference>
<feature type="domain" description="Guanylate cyclase" evidence="7">
    <location>
        <begin position="450"/>
        <end position="583"/>
    </location>
</feature>
<dbReference type="GO" id="GO:0030313">
    <property type="term" value="C:cell envelope"/>
    <property type="evidence" value="ECO:0007669"/>
    <property type="project" value="UniProtKB-SubCell"/>
</dbReference>
<dbReference type="Proteomes" id="UP000007721">
    <property type="component" value="Chromosome"/>
</dbReference>
<proteinExistence type="inferred from homology"/>
<dbReference type="GO" id="GO:0006171">
    <property type="term" value="P:cAMP biosynthetic process"/>
    <property type="evidence" value="ECO:0007669"/>
    <property type="project" value="TreeGrafter"/>
</dbReference>
<dbReference type="SMART" id="SM00044">
    <property type="entry name" value="CYCc"/>
    <property type="match status" value="1"/>
</dbReference>
<evidence type="ECO:0000256" key="5">
    <source>
        <dbReference type="ARBA" id="ARBA00022989"/>
    </source>
</evidence>
<dbReference type="eggNOG" id="COG2114">
    <property type="taxonomic scope" value="Bacteria"/>
</dbReference>
<name>B9M2L3_GEODF</name>
<dbReference type="SMART" id="SM01080">
    <property type="entry name" value="CHASE2"/>
    <property type="match status" value="1"/>
</dbReference>
<dbReference type="InterPro" id="IPR001054">
    <property type="entry name" value="A/G_cyclase"/>
</dbReference>
<evidence type="ECO:0000313" key="9">
    <source>
        <dbReference type="Proteomes" id="UP000007721"/>
    </source>
</evidence>
<dbReference type="InterPro" id="IPR029787">
    <property type="entry name" value="Nucleotide_cyclase"/>
</dbReference>
<evidence type="ECO:0000256" key="1">
    <source>
        <dbReference type="ARBA" id="ARBA00004196"/>
    </source>
</evidence>
<evidence type="ECO:0000256" key="4">
    <source>
        <dbReference type="ARBA" id="ARBA00022692"/>
    </source>
</evidence>
<dbReference type="EMBL" id="CP001390">
    <property type="protein sequence ID" value="ACM19392.1"/>
    <property type="molecule type" value="Genomic_DNA"/>
</dbReference>
<dbReference type="KEGG" id="geo:Geob_1031"/>
<sequence length="663" mass="72243">MKNPLRQIGSIPAPAWRGLIGMLVTVLMVVLMLRQFYPLELLEMKLFDTGFKLRGAVTSPEAVAIAEIDEKSLQKIGRWPWDRSVMARLVDRLAEANVAVIAFDVIFSEADESDPLFAKAISRAGNVILPIVFDFHGSPAGKPDPLLDTSSYSNIKNRHLLNDFVPPSANRVNLPVPALSHEAMGFGHISMLPDSDGTMRWEPLVVSCGGRYFSPLGLQAAAYFLGVPPESITVRATESVTVGQTVIPTDVWGRTIINYYGPGGSFPHYSISDILDGTVPAKQLENRVILIGATAPGIYDLRVTPMAAAMPGVEKHAAIAASIIDRSFIRKVSGIADLAVLIGSGLLLTLILSRRKIVGAITATAVGMLALFISGYLLFSLKGIWLNLAYPSNNLLFIFIGVTAFNYAFEEQRARKIRAMFSNYVTRTIVNELIDNPEMAKLGGERREVTVLFSDLVGFTTFSEQHSPEEVVAILNEYLGAMTDVILKWQGTLDKFIGDAIVVFWGAPLPAADHAERAIGCAAEMAREMKRLREKWLAEGKTALHAGIGINTGEVLVGNIGALGKKMDYTVIGDQVNLGSRVESLTRHYQVPILITANTVAKLCGREPDVRLSGLSIHGIERVIVKGKEEPVGLYRLEEQPDPSQSLVIEDCPEGAVVRFAEK</sequence>
<evidence type="ECO:0000256" key="2">
    <source>
        <dbReference type="ARBA" id="ARBA00005381"/>
    </source>
</evidence>
<keyword evidence="9" id="KW-1185">Reference proteome</keyword>
<dbReference type="PROSITE" id="PS50125">
    <property type="entry name" value="GUANYLATE_CYCLASE_2"/>
    <property type="match status" value="1"/>
</dbReference>
<dbReference type="CDD" id="cd07302">
    <property type="entry name" value="CHD"/>
    <property type="match status" value="1"/>
</dbReference>
<evidence type="ECO:0000259" key="7">
    <source>
        <dbReference type="PROSITE" id="PS50125"/>
    </source>
</evidence>
<dbReference type="AlphaFoldDB" id="B9M2L3"/>
<accession>B9M2L3</accession>
<gene>
    <name evidence="8" type="ordered locus">Geob_1031</name>
</gene>
<dbReference type="OrthoDB" id="9806735at2"/>
<dbReference type="eggNOG" id="COG4252">
    <property type="taxonomic scope" value="Bacteria"/>
</dbReference>
<dbReference type="HOGENOM" id="CLU_000445_85_1_7"/>
<comment type="similarity">
    <text evidence="2">Belongs to the adenylyl cyclase class-3 family.</text>
</comment>
<reference evidence="8 9" key="1">
    <citation type="submission" date="2009-01" db="EMBL/GenBank/DDBJ databases">
        <title>Complete sequence of Geobacter sp. FRC-32.</title>
        <authorList>
            <consortium name="US DOE Joint Genome Institute"/>
            <person name="Lucas S."/>
            <person name="Copeland A."/>
            <person name="Lapidus A."/>
            <person name="Glavina del Rio T."/>
            <person name="Dalin E."/>
            <person name="Tice H."/>
            <person name="Bruce D."/>
            <person name="Goodwin L."/>
            <person name="Pitluck S."/>
            <person name="Saunders E."/>
            <person name="Brettin T."/>
            <person name="Detter J.C."/>
            <person name="Han C."/>
            <person name="Larimer F."/>
            <person name="Land M."/>
            <person name="Hauser L."/>
            <person name="Kyrpides N."/>
            <person name="Ovchinnikova G."/>
            <person name="Kostka J."/>
            <person name="Richardson P."/>
        </authorList>
    </citation>
    <scope>NUCLEOTIDE SEQUENCE [LARGE SCALE GENOMIC DNA]</scope>
    <source>
        <strain evidence="9">DSM 22248 / JCM 15807 / FRC-32</strain>
    </source>
</reference>
<keyword evidence="5" id="KW-1133">Transmembrane helix</keyword>
<dbReference type="Pfam" id="PF05226">
    <property type="entry name" value="CHASE2"/>
    <property type="match status" value="1"/>
</dbReference>
<evidence type="ECO:0000313" key="8">
    <source>
        <dbReference type="EMBL" id="ACM19392.1"/>
    </source>
</evidence>
<dbReference type="InterPro" id="IPR007890">
    <property type="entry name" value="CHASE2"/>
</dbReference>
<protein>
    <submittedName>
        <fullName evidence="8">CHASE2 sensor adenylate/guanylate cyclase</fullName>
    </submittedName>
</protein>
<evidence type="ECO:0000256" key="6">
    <source>
        <dbReference type="ARBA" id="ARBA00023136"/>
    </source>
</evidence>
<keyword evidence="6" id="KW-0472">Membrane</keyword>
<evidence type="ECO:0000256" key="3">
    <source>
        <dbReference type="ARBA" id="ARBA00022475"/>
    </source>
</evidence>
<dbReference type="PANTHER" id="PTHR43081:SF1">
    <property type="entry name" value="ADENYLATE CYCLASE, TERMINAL-DIFFERENTIATION SPECIFIC"/>
    <property type="match status" value="1"/>
</dbReference>
<dbReference type="STRING" id="316067.Geob_1031"/>
<comment type="subcellular location">
    <subcellularLocation>
        <location evidence="1">Cell envelope</location>
    </subcellularLocation>
</comment>
<keyword evidence="4" id="KW-0812">Transmembrane</keyword>
<dbReference type="GO" id="GO:0035556">
    <property type="term" value="P:intracellular signal transduction"/>
    <property type="evidence" value="ECO:0007669"/>
    <property type="project" value="InterPro"/>
</dbReference>
<dbReference type="GO" id="GO:0004016">
    <property type="term" value="F:adenylate cyclase activity"/>
    <property type="evidence" value="ECO:0007669"/>
    <property type="project" value="UniProtKB-ARBA"/>
</dbReference>
<dbReference type="Gene3D" id="3.30.70.1230">
    <property type="entry name" value="Nucleotide cyclase"/>
    <property type="match status" value="1"/>
</dbReference>
<organism evidence="8 9">
    <name type="scientific">Geotalea daltonii (strain DSM 22248 / JCM 15807 / FRC-32)</name>
    <name type="common">Geobacter daltonii</name>
    <dbReference type="NCBI Taxonomy" id="316067"/>
    <lineage>
        <taxon>Bacteria</taxon>
        <taxon>Pseudomonadati</taxon>
        <taxon>Thermodesulfobacteriota</taxon>
        <taxon>Desulfuromonadia</taxon>
        <taxon>Geobacterales</taxon>
        <taxon>Geobacteraceae</taxon>
        <taxon>Geotalea</taxon>
    </lineage>
</organism>
<dbReference type="PANTHER" id="PTHR43081">
    <property type="entry name" value="ADENYLATE CYCLASE, TERMINAL-DIFFERENTIATION SPECIFIC-RELATED"/>
    <property type="match status" value="1"/>
</dbReference>
<dbReference type="Pfam" id="PF00211">
    <property type="entry name" value="Guanylate_cyc"/>
    <property type="match status" value="1"/>
</dbReference>